<dbReference type="PANTHER" id="PTHR43788">
    <property type="entry name" value="DNA2/NAM7 HELICASE FAMILY MEMBER"/>
    <property type="match status" value="1"/>
</dbReference>
<evidence type="ECO:0000313" key="15">
    <source>
        <dbReference type="EMBL" id="RCV87999.1"/>
    </source>
</evidence>
<feature type="domain" description="UvrD-like helicase C-terminal" evidence="13">
    <location>
        <begin position="786"/>
        <end position="833"/>
    </location>
</feature>
<evidence type="ECO:0000256" key="9">
    <source>
        <dbReference type="ARBA" id="ARBA00023204"/>
    </source>
</evidence>
<feature type="region of interest" description="Disordered" evidence="12">
    <location>
        <begin position="1"/>
        <end position="53"/>
    </location>
</feature>
<comment type="caution">
    <text evidence="15">The sequence shown here is derived from an EMBL/GenBank/DDBJ whole genome shotgun (WGS) entry which is preliminary data.</text>
</comment>
<evidence type="ECO:0000256" key="3">
    <source>
        <dbReference type="ARBA" id="ARBA00022763"/>
    </source>
</evidence>
<keyword evidence="10 11" id="KW-0413">Isomerase</keyword>
<keyword evidence="9 11" id="KW-0234">DNA repair</keyword>
<evidence type="ECO:0000256" key="4">
    <source>
        <dbReference type="ARBA" id="ARBA00022801"/>
    </source>
</evidence>
<dbReference type="SUPFAM" id="SSF52540">
    <property type="entry name" value="P-loop containing nucleoside triphosphate hydrolases"/>
    <property type="match status" value="1"/>
</dbReference>
<dbReference type="EC" id="5.6.2.3" evidence="11"/>
<accession>A0A368TT95</accession>
<keyword evidence="7 11" id="KW-0067">ATP-binding</keyword>
<keyword evidence="8 11" id="KW-0238">DNA-binding</keyword>
<keyword evidence="2 11" id="KW-0547">Nucleotide-binding</keyword>
<dbReference type="Gene3D" id="1.10.10.1020">
    <property type="entry name" value="RecBCD complex, subunit RecD, N-terminal domain"/>
    <property type="match status" value="1"/>
</dbReference>
<dbReference type="PANTHER" id="PTHR43788:SF6">
    <property type="entry name" value="DNA HELICASE B"/>
    <property type="match status" value="1"/>
</dbReference>
<dbReference type="InterPro" id="IPR027417">
    <property type="entry name" value="P-loop_NTPase"/>
</dbReference>
<protein>
    <recommendedName>
        <fullName evidence="11">RecBCD enzyme subunit RecD</fullName>
        <ecNumber evidence="11">5.6.2.3</ecNumber>
    </recommendedName>
    <alternativeName>
        <fullName evidence="11">DNA 5'-3' helicase subunit RecD</fullName>
    </alternativeName>
    <alternativeName>
        <fullName evidence="11">Exonuclease V subunit RecD</fullName>
        <shortName evidence="11">ExoV subunit RecD</shortName>
    </alternativeName>
    <alternativeName>
        <fullName evidence="11">Helicase/nuclease RecBCD subunit RecD</fullName>
    </alternativeName>
</protein>
<dbReference type="Pfam" id="PF13245">
    <property type="entry name" value="AAA_19"/>
    <property type="match status" value="1"/>
</dbReference>
<dbReference type="InterPro" id="IPR027785">
    <property type="entry name" value="UvrD-like_helicase_C"/>
</dbReference>
<evidence type="ECO:0000256" key="8">
    <source>
        <dbReference type="ARBA" id="ARBA00023125"/>
    </source>
</evidence>
<comment type="catalytic activity">
    <reaction evidence="11">
        <text>ATP + H2O = ADP + phosphate + H(+)</text>
        <dbReference type="Rhea" id="RHEA:13065"/>
        <dbReference type="ChEBI" id="CHEBI:15377"/>
        <dbReference type="ChEBI" id="CHEBI:15378"/>
        <dbReference type="ChEBI" id="CHEBI:30616"/>
        <dbReference type="ChEBI" id="CHEBI:43474"/>
        <dbReference type="ChEBI" id="CHEBI:456216"/>
        <dbReference type="EC" id="5.6.2.3"/>
    </reaction>
</comment>
<keyword evidence="3 11" id="KW-0227">DNA damage</keyword>
<evidence type="ECO:0000259" key="13">
    <source>
        <dbReference type="Pfam" id="PF13538"/>
    </source>
</evidence>
<dbReference type="GO" id="GO:0016887">
    <property type="term" value="F:ATP hydrolysis activity"/>
    <property type="evidence" value="ECO:0007669"/>
    <property type="project" value="RHEA"/>
</dbReference>
<keyword evidence="4 11" id="KW-0378">Hydrolase</keyword>
<keyword evidence="1 11" id="KW-0540">Nuclease</keyword>
<dbReference type="InterPro" id="IPR050534">
    <property type="entry name" value="Coronavir_polyprotein_1ab"/>
</dbReference>
<evidence type="ECO:0000313" key="16">
    <source>
        <dbReference type="Proteomes" id="UP000252405"/>
    </source>
</evidence>
<gene>
    <name evidence="11 15" type="primary">recD</name>
    <name evidence="15" type="ORF">DU505_15245</name>
</gene>
<dbReference type="Pfam" id="PF13538">
    <property type="entry name" value="UvrD_C_2"/>
    <property type="match status" value="1"/>
</dbReference>
<dbReference type="GO" id="GO:0000724">
    <property type="term" value="P:double-strand break repair via homologous recombination"/>
    <property type="evidence" value="ECO:0007669"/>
    <property type="project" value="UniProtKB-UniRule"/>
</dbReference>
<dbReference type="GO" id="GO:0003677">
    <property type="term" value="F:DNA binding"/>
    <property type="evidence" value="ECO:0007669"/>
    <property type="project" value="UniProtKB-UniRule"/>
</dbReference>
<dbReference type="InterPro" id="IPR041851">
    <property type="entry name" value="RecD_N_sf"/>
</dbReference>
<organism evidence="15 16">
    <name type="scientific">Billgrantia montanilacus</name>
    <dbReference type="NCBI Taxonomy" id="2282305"/>
    <lineage>
        <taxon>Bacteria</taxon>
        <taxon>Pseudomonadati</taxon>
        <taxon>Pseudomonadota</taxon>
        <taxon>Gammaproteobacteria</taxon>
        <taxon>Oceanospirillales</taxon>
        <taxon>Halomonadaceae</taxon>
        <taxon>Billgrantia</taxon>
    </lineage>
</organism>
<dbReference type="EMBL" id="QPII01000012">
    <property type="protein sequence ID" value="RCV87999.1"/>
    <property type="molecule type" value="Genomic_DNA"/>
</dbReference>
<dbReference type="HAMAP" id="MF_01487">
    <property type="entry name" value="RecD"/>
    <property type="match status" value="1"/>
</dbReference>
<sequence>MSKRSKNHDDATPDLFADLGDESGADNEVGIGHEAGISDAPGKSEPARPEKPHAALHDTQALFALLDRWVERGWLRALDRALASFFQREVSNAPPLLLLATALASHQLGRGHVCLDLAQTLGAPNLALSLPPEGDDLSDPPPLPSDLLAGLELATWRDALNHPALVADGSGPGNTPLVRSERDGNVRLYLRRYWQYEQDIRHHISARLGTSDDILPSSTSDEICRRKLQLTTGTDRRPDDALPSSTSDEICRRKLQLTTGADRRPDNALPANTSDEICRRKLQLTTGADRRPDNATDTNRFATALDSLFPSSADIDWQKIACALAAQAHFAVITGGPGTGKTTTVVKLLALLQALALGEPATNQAPRPLRIRLAAPTGKAAARLNESIAKQVQGLSLVELASAVGQQGVDISILRDSIPTEVTTLHRLLGSRPDTRHFRHHAGNPLALDALVIDEASMVDIEMMAAVLTALPPRARLILLGDKDQLASVEAGAVLGDLCQRAEGGHYSPATCDWLERVVGTPIPEQYRDEAGQPLDQAIAMLRVSHRFDSASGIGQLAEAVNRPLSSNHGQKEKKRAVREIFQQGYADIARLALADADDPALDRLVVNGNPAGFANNGEGRYDRRGETIAPPVGYRHYLEVMKAARPAQPFFGEGEARQPYDNWARQLLATHGHFQLLCALRKGPWGIEGLNPRIGRALRRAGWLKASDLELEQGWFEGRPVLVTRNDYGLGLMNGDIGITLAVPEARSASESPGRTLLRVAFPASDGSGDIKWVLPSRLQAVETVFAMTVHKSQGSEFTHTALLLPDAPNPILTRELVYTGITRAKHWLTLVETGRGMLDEAVMREVVRVSGLGRLW</sequence>
<name>A0A368TT95_9GAMM</name>
<dbReference type="GO" id="GO:0005524">
    <property type="term" value="F:ATP binding"/>
    <property type="evidence" value="ECO:0007669"/>
    <property type="project" value="UniProtKB-UniRule"/>
</dbReference>
<evidence type="ECO:0000256" key="6">
    <source>
        <dbReference type="ARBA" id="ARBA00022839"/>
    </source>
</evidence>
<evidence type="ECO:0000259" key="14">
    <source>
        <dbReference type="Pfam" id="PF21185"/>
    </source>
</evidence>
<dbReference type="GO" id="GO:0009338">
    <property type="term" value="C:exodeoxyribonuclease V complex"/>
    <property type="evidence" value="ECO:0007669"/>
    <property type="project" value="InterPro"/>
</dbReference>
<dbReference type="GO" id="GO:0017116">
    <property type="term" value="F:single-stranded DNA helicase activity"/>
    <property type="evidence" value="ECO:0007669"/>
    <property type="project" value="TreeGrafter"/>
</dbReference>
<dbReference type="GO" id="GO:0043139">
    <property type="term" value="F:5'-3' DNA helicase activity"/>
    <property type="evidence" value="ECO:0007669"/>
    <property type="project" value="UniProtKB-UniRule"/>
</dbReference>
<evidence type="ECO:0000256" key="1">
    <source>
        <dbReference type="ARBA" id="ARBA00022722"/>
    </source>
</evidence>
<dbReference type="InterPro" id="IPR049550">
    <property type="entry name" value="RecD_N"/>
</dbReference>
<dbReference type="AlphaFoldDB" id="A0A368TT95"/>
<evidence type="ECO:0000256" key="5">
    <source>
        <dbReference type="ARBA" id="ARBA00022806"/>
    </source>
</evidence>
<feature type="domain" description="RecBCD enzyme subunit RecD N-terminal" evidence="14">
    <location>
        <begin position="71"/>
        <end position="181"/>
    </location>
</feature>
<evidence type="ECO:0000256" key="7">
    <source>
        <dbReference type="ARBA" id="ARBA00022840"/>
    </source>
</evidence>
<keyword evidence="6 11" id="KW-0269">Exonuclease</keyword>
<proteinExistence type="inferred from homology"/>
<reference evidence="15 16" key="1">
    <citation type="submission" date="2018-07" db="EMBL/GenBank/DDBJ databases">
        <title>Halomonas montanilacus sp. nov., isolated from Lake Pengyan on Tibetan Plateau.</title>
        <authorList>
            <person name="Lu H."/>
            <person name="Xing P."/>
            <person name="Wu Q."/>
        </authorList>
    </citation>
    <scope>NUCLEOTIDE SEQUENCE [LARGE SCALE GENOMIC DNA]</scope>
    <source>
        <strain evidence="15 16">PYC7W</strain>
    </source>
</reference>
<comment type="function">
    <text evidence="11">A helicase/nuclease that prepares dsDNA breaks (DSB) for recombinational DNA repair. Binds to DSBs and unwinds DNA via a highly rapid and processive ATP-dependent bidirectional helicase activity. Unwinds dsDNA until it encounters a Chi (crossover hotspot instigator) sequence from the 3' direction. Cuts ssDNA a few nucleotides 3' to the Chi site. The properties and activities of the enzyme are changed at Chi. The Chi-altered holoenzyme produces a long 3'-ssDNA overhang and facilitates RecA-binding to the ssDNA for homologous DNA recombination and repair. Holoenzyme degrades any linearized DNA that is unable to undergo homologous recombination. In the holoenzyme this subunit has ssDNA-dependent ATPase and 5'-3' helicase activity. When added to pre-assembled RecBC greatly stimulates nuclease activity and augments holoenzyme processivity. Negatively regulates the RecA-loading ability of RecBCD.</text>
</comment>
<evidence type="ECO:0000256" key="10">
    <source>
        <dbReference type="ARBA" id="ARBA00023235"/>
    </source>
</evidence>
<dbReference type="CDD" id="cd18809">
    <property type="entry name" value="SF1_C_RecD"/>
    <property type="match status" value="1"/>
</dbReference>
<keyword evidence="5 11" id="KW-0347">Helicase</keyword>
<comment type="miscellaneous">
    <text evidence="11">In the RecBCD complex, RecB has a slow 3'-5' helicase, an exonuclease activity and loads RecA onto ssDNA, RecD has a fast 5'-3' helicase activity, while RecC stimulates the ATPase and processivity of the RecB helicase and contributes to recognition of the Chi site.</text>
</comment>
<evidence type="ECO:0000256" key="2">
    <source>
        <dbReference type="ARBA" id="ARBA00022741"/>
    </source>
</evidence>
<dbReference type="Pfam" id="PF21185">
    <property type="entry name" value="RecD_N"/>
    <property type="match status" value="1"/>
</dbReference>
<feature type="binding site" evidence="11">
    <location>
        <begin position="335"/>
        <end position="342"/>
    </location>
    <ligand>
        <name>ATP</name>
        <dbReference type="ChEBI" id="CHEBI:30616"/>
    </ligand>
</feature>
<keyword evidence="16" id="KW-1185">Reference proteome</keyword>
<evidence type="ECO:0000256" key="11">
    <source>
        <dbReference type="HAMAP-Rule" id="MF_01487"/>
    </source>
</evidence>
<dbReference type="Proteomes" id="UP000252405">
    <property type="component" value="Unassembled WGS sequence"/>
</dbReference>
<dbReference type="CDD" id="cd17933">
    <property type="entry name" value="DEXSc_RecD-like"/>
    <property type="match status" value="1"/>
</dbReference>
<dbReference type="InterPro" id="IPR006344">
    <property type="entry name" value="RecD"/>
</dbReference>
<comment type="similarity">
    <text evidence="11">Belongs to the RecD family.</text>
</comment>
<dbReference type="OrthoDB" id="9803432at2"/>
<dbReference type="Gene3D" id="3.40.50.300">
    <property type="entry name" value="P-loop containing nucleotide triphosphate hydrolases"/>
    <property type="match status" value="3"/>
</dbReference>
<dbReference type="RefSeq" id="WP_114479846.1">
    <property type="nucleotide sequence ID" value="NZ_QPII01000012.1"/>
</dbReference>
<dbReference type="GO" id="GO:0008854">
    <property type="term" value="F:exodeoxyribonuclease V activity"/>
    <property type="evidence" value="ECO:0007669"/>
    <property type="project" value="InterPro"/>
</dbReference>
<dbReference type="NCBIfam" id="TIGR01447">
    <property type="entry name" value="recD"/>
    <property type="match status" value="1"/>
</dbReference>
<comment type="subunit">
    <text evidence="11">Heterotrimer of RecB, RecC and RecD. All subunits contribute to DNA-binding.</text>
</comment>
<evidence type="ECO:0000256" key="12">
    <source>
        <dbReference type="SAM" id="MobiDB-lite"/>
    </source>
</evidence>